<dbReference type="Pfam" id="PF04480">
    <property type="entry name" value="DUF559"/>
    <property type="match status" value="1"/>
</dbReference>
<dbReference type="InterPro" id="IPR011335">
    <property type="entry name" value="Restrct_endonuc-II-like"/>
</dbReference>
<proteinExistence type="predicted"/>
<evidence type="ECO:0000313" key="3">
    <source>
        <dbReference type="Proteomes" id="UP000823858"/>
    </source>
</evidence>
<dbReference type="Proteomes" id="UP000823858">
    <property type="component" value="Unassembled WGS sequence"/>
</dbReference>
<gene>
    <name evidence="2" type="ORF">H9751_12405</name>
</gene>
<accession>A0A9D2QFL2</accession>
<organism evidence="2 3">
    <name type="scientific">Candidatus Corynebacterium faecigallinarum</name>
    <dbReference type="NCBI Taxonomy" id="2838528"/>
    <lineage>
        <taxon>Bacteria</taxon>
        <taxon>Bacillati</taxon>
        <taxon>Actinomycetota</taxon>
        <taxon>Actinomycetes</taxon>
        <taxon>Mycobacteriales</taxon>
        <taxon>Corynebacteriaceae</taxon>
        <taxon>Corynebacterium</taxon>
    </lineage>
</organism>
<protein>
    <submittedName>
        <fullName evidence="2">DUF559 domain-containing protein</fullName>
    </submittedName>
</protein>
<dbReference type="InterPro" id="IPR007569">
    <property type="entry name" value="DUF559"/>
</dbReference>
<dbReference type="SUPFAM" id="SSF52980">
    <property type="entry name" value="Restriction endonuclease-like"/>
    <property type="match status" value="1"/>
</dbReference>
<name>A0A9D2QFL2_9CORY</name>
<dbReference type="Gene3D" id="3.40.960.10">
    <property type="entry name" value="VSR Endonuclease"/>
    <property type="match status" value="1"/>
</dbReference>
<feature type="domain" description="DUF559" evidence="1">
    <location>
        <begin position="201"/>
        <end position="278"/>
    </location>
</feature>
<reference evidence="2" key="1">
    <citation type="journal article" date="2021" name="PeerJ">
        <title>Extensive microbial diversity within the chicken gut microbiome revealed by metagenomics and culture.</title>
        <authorList>
            <person name="Gilroy R."/>
            <person name="Ravi A."/>
            <person name="Getino M."/>
            <person name="Pursley I."/>
            <person name="Horton D.L."/>
            <person name="Alikhan N.F."/>
            <person name="Baker D."/>
            <person name="Gharbi K."/>
            <person name="Hall N."/>
            <person name="Watson M."/>
            <person name="Adriaenssens E.M."/>
            <person name="Foster-Nyarko E."/>
            <person name="Jarju S."/>
            <person name="Secka A."/>
            <person name="Antonio M."/>
            <person name="Oren A."/>
            <person name="Chaudhuri R.R."/>
            <person name="La Ragione R."/>
            <person name="Hildebrand F."/>
            <person name="Pallen M.J."/>
        </authorList>
    </citation>
    <scope>NUCLEOTIDE SEQUENCE</scope>
    <source>
        <strain evidence="2">ChiHjej13B12-4958</strain>
    </source>
</reference>
<evidence type="ECO:0000313" key="2">
    <source>
        <dbReference type="EMBL" id="HJC86313.1"/>
    </source>
</evidence>
<dbReference type="EMBL" id="DWVP01000024">
    <property type="protein sequence ID" value="HJC86313.1"/>
    <property type="molecule type" value="Genomic_DNA"/>
</dbReference>
<dbReference type="AlphaFoldDB" id="A0A9D2QFL2"/>
<reference evidence="2" key="2">
    <citation type="submission" date="2021-04" db="EMBL/GenBank/DDBJ databases">
        <authorList>
            <person name="Gilroy R."/>
        </authorList>
    </citation>
    <scope>NUCLEOTIDE SEQUENCE</scope>
    <source>
        <strain evidence="2">ChiHjej13B12-4958</strain>
    </source>
</reference>
<sequence length="318" mass="35972">MTDISDRMYWRTRELRAIGMTTQDIATAVAEKKLHRVERGLYCREEPDDRRILHMLAWNCPGLHYVGPTAAFLWGITAMRWPALAKVPRGKSTKGGRLLTMTATASSHVRLVNSVPATSAIETAVHCPELGRDRLRQFLARAYNGIRGSEQLAADLAQLPPRYRGPATDLIDGLVVGTASDLEAMALRGIVKALDGVDVTIQVNTMVLGYRFDVVIPEAKVCIEIDSRRYHSSRSAKPEDFVKDRWKGNTVARYGWTLLRYPEDSVLNEMDAIIEQVRGTVVFNLENPRSRKERDGMIPTDHPVWTWHSGFRTFNRRE</sequence>
<evidence type="ECO:0000259" key="1">
    <source>
        <dbReference type="Pfam" id="PF04480"/>
    </source>
</evidence>
<comment type="caution">
    <text evidence="2">The sequence shown here is derived from an EMBL/GenBank/DDBJ whole genome shotgun (WGS) entry which is preliminary data.</text>
</comment>